<comment type="subcellular location">
    <subcellularLocation>
        <location evidence="1">Membrane</location>
        <topology evidence="1">Multi-pass membrane protein</topology>
    </subcellularLocation>
</comment>
<keyword evidence="3" id="KW-0472">Membrane</keyword>
<dbReference type="Pfam" id="PF00892">
    <property type="entry name" value="EamA"/>
    <property type="match status" value="1"/>
</dbReference>
<keyword evidence="3" id="KW-1133">Transmembrane helix</keyword>
<reference evidence="5" key="1">
    <citation type="submission" date="2022-04" db="EMBL/GenBank/DDBJ databases">
        <title>A functionally conserved STORR gene fusion in Papaver species that diverged 16.8 million years ago.</title>
        <authorList>
            <person name="Catania T."/>
        </authorList>
    </citation>
    <scope>NUCLEOTIDE SEQUENCE</scope>
    <source>
        <strain evidence="5">S-188037</strain>
    </source>
</reference>
<name>A0AAD4XB99_9MAGN</name>
<proteinExistence type="inferred from homology"/>
<evidence type="ECO:0000256" key="1">
    <source>
        <dbReference type="ARBA" id="ARBA00004141"/>
    </source>
</evidence>
<feature type="transmembrane region" description="Helical" evidence="3">
    <location>
        <begin position="38"/>
        <end position="59"/>
    </location>
</feature>
<sequence length="62" mass="6703">NKRPPLTGRVLGQISGCALLGVVLNQCLFITGVKFTTLTVASAIANLLPLFTWVIGLLFRFE</sequence>
<dbReference type="Proteomes" id="UP001202328">
    <property type="component" value="Unassembled WGS sequence"/>
</dbReference>
<keyword evidence="6" id="KW-1185">Reference proteome</keyword>
<accession>A0AAD4XB99</accession>
<organism evidence="5 6">
    <name type="scientific">Papaver atlanticum</name>
    <dbReference type="NCBI Taxonomy" id="357466"/>
    <lineage>
        <taxon>Eukaryota</taxon>
        <taxon>Viridiplantae</taxon>
        <taxon>Streptophyta</taxon>
        <taxon>Embryophyta</taxon>
        <taxon>Tracheophyta</taxon>
        <taxon>Spermatophyta</taxon>
        <taxon>Magnoliopsida</taxon>
        <taxon>Ranunculales</taxon>
        <taxon>Papaveraceae</taxon>
        <taxon>Papaveroideae</taxon>
        <taxon>Papaver</taxon>
    </lineage>
</organism>
<comment type="caution">
    <text evidence="5">The sequence shown here is derived from an EMBL/GenBank/DDBJ whole genome shotgun (WGS) entry which is preliminary data.</text>
</comment>
<dbReference type="AlphaFoldDB" id="A0AAD4XB99"/>
<dbReference type="SUPFAM" id="SSF103481">
    <property type="entry name" value="Multidrug resistance efflux transporter EmrE"/>
    <property type="match status" value="1"/>
</dbReference>
<dbReference type="InterPro" id="IPR037185">
    <property type="entry name" value="EmrE-like"/>
</dbReference>
<comment type="similarity">
    <text evidence="2">Belongs to the drug/metabolite transporter (DMT) superfamily. Plant drug/metabolite exporter (P-DME) (TC 2.A.7.4) family.</text>
</comment>
<gene>
    <name evidence="5" type="ORF">MKW98_002650</name>
</gene>
<feature type="non-terminal residue" evidence="5">
    <location>
        <position position="62"/>
    </location>
</feature>
<protein>
    <recommendedName>
        <fullName evidence="4">EamA domain-containing protein</fullName>
    </recommendedName>
</protein>
<evidence type="ECO:0000313" key="6">
    <source>
        <dbReference type="Proteomes" id="UP001202328"/>
    </source>
</evidence>
<evidence type="ECO:0000256" key="2">
    <source>
        <dbReference type="ARBA" id="ARBA00007635"/>
    </source>
</evidence>
<keyword evidence="3" id="KW-0812">Transmembrane</keyword>
<evidence type="ECO:0000256" key="3">
    <source>
        <dbReference type="SAM" id="Phobius"/>
    </source>
</evidence>
<feature type="transmembrane region" description="Helical" evidence="3">
    <location>
        <begin position="12"/>
        <end position="32"/>
    </location>
</feature>
<feature type="domain" description="EamA" evidence="4">
    <location>
        <begin position="4"/>
        <end position="59"/>
    </location>
</feature>
<dbReference type="GO" id="GO:0016020">
    <property type="term" value="C:membrane"/>
    <property type="evidence" value="ECO:0007669"/>
    <property type="project" value="InterPro"/>
</dbReference>
<dbReference type="EMBL" id="JAJJMB010012161">
    <property type="protein sequence ID" value="KAI3885258.1"/>
    <property type="molecule type" value="Genomic_DNA"/>
</dbReference>
<evidence type="ECO:0000313" key="5">
    <source>
        <dbReference type="EMBL" id="KAI3885258.1"/>
    </source>
</evidence>
<dbReference type="InterPro" id="IPR000620">
    <property type="entry name" value="EamA_dom"/>
</dbReference>
<evidence type="ECO:0000259" key="4">
    <source>
        <dbReference type="Pfam" id="PF00892"/>
    </source>
</evidence>